<dbReference type="RefSeq" id="WP_243119899.1">
    <property type="nucleotide sequence ID" value="NZ_QFFZ01000047.1"/>
</dbReference>
<dbReference type="GO" id="GO:0033705">
    <property type="term" value="F:GDP-4-dehydro-6-deoxy-D-mannose reductase activity"/>
    <property type="evidence" value="ECO:0007669"/>
    <property type="project" value="UniProtKB-EC"/>
</dbReference>
<reference evidence="2 3" key="1">
    <citation type="journal article" date="2018" name="Environ. Microbiol.">
        <title>Novel energy conservation strategies and behaviour of Pelotomaculum schinkii driving syntrophic propionate catabolism.</title>
        <authorList>
            <person name="Hidalgo-Ahumada C.A.P."/>
            <person name="Nobu M.K."/>
            <person name="Narihiro T."/>
            <person name="Tamaki H."/>
            <person name="Liu W.T."/>
            <person name="Kamagata Y."/>
            <person name="Stams A.J.M."/>
            <person name="Imachi H."/>
            <person name="Sousa D.Z."/>
        </authorList>
    </citation>
    <scope>NUCLEOTIDE SEQUENCE [LARGE SCALE GENOMIC DNA]</scope>
    <source>
        <strain evidence="2 3">MGP</strain>
    </source>
</reference>
<keyword evidence="2" id="KW-0560">Oxidoreductase</keyword>
<evidence type="ECO:0000313" key="3">
    <source>
        <dbReference type="Proteomes" id="UP000297597"/>
    </source>
</evidence>
<evidence type="ECO:0000313" key="2">
    <source>
        <dbReference type="EMBL" id="TEB09475.1"/>
    </source>
</evidence>
<accession>A0A4Y7RKG9</accession>
<dbReference type="PANTHER" id="PTHR43000">
    <property type="entry name" value="DTDP-D-GLUCOSE 4,6-DEHYDRATASE-RELATED"/>
    <property type="match status" value="1"/>
</dbReference>
<dbReference type="InterPro" id="IPR016040">
    <property type="entry name" value="NAD(P)-bd_dom"/>
</dbReference>
<keyword evidence="3" id="KW-1185">Reference proteome</keyword>
<dbReference type="Gene3D" id="3.40.50.720">
    <property type="entry name" value="NAD(P)-binding Rossmann-like Domain"/>
    <property type="match status" value="1"/>
</dbReference>
<dbReference type="Pfam" id="PF16363">
    <property type="entry name" value="GDP_Man_Dehyd"/>
    <property type="match status" value="1"/>
</dbReference>
<organism evidence="2 3">
    <name type="scientific">Pelotomaculum propionicicum</name>
    <dbReference type="NCBI Taxonomy" id="258475"/>
    <lineage>
        <taxon>Bacteria</taxon>
        <taxon>Bacillati</taxon>
        <taxon>Bacillota</taxon>
        <taxon>Clostridia</taxon>
        <taxon>Eubacteriales</taxon>
        <taxon>Desulfotomaculaceae</taxon>
        <taxon>Pelotomaculum</taxon>
    </lineage>
</organism>
<dbReference type="EMBL" id="QFFZ01000047">
    <property type="protein sequence ID" value="TEB09475.1"/>
    <property type="molecule type" value="Genomic_DNA"/>
</dbReference>
<protein>
    <submittedName>
        <fullName evidence="2">GDP-6-deoxy-D-mannose reductase</fullName>
        <ecNumber evidence="2">1.1.1.281</ecNumber>
    </submittedName>
</protein>
<evidence type="ECO:0000259" key="1">
    <source>
        <dbReference type="Pfam" id="PF16363"/>
    </source>
</evidence>
<dbReference type="Gene3D" id="3.90.25.10">
    <property type="entry name" value="UDP-galactose 4-epimerase, domain 1"/>
    <property type="match status" value="1"/>
</dbReference>
<dbReference type="InterPro" id="IPR036291">
    <property type="entry name" value="NAD(P)-bd_dom_sf"/>
</dbReference>
<dbReference type="AlphaFoldDB" id="A0A4Y7RKG9"/>
<dbReference type="EC" id="1.1.1.281" evidence="2"/>
<feature type="domain" description="NAD(P)-binding" evidence="1">
    <location>
        <begin position="4"/>
        <end position="299"/>
    </location>
</feature>
<name>A0A4Y7RKG9_9FIRM</name>
<comment type="caution">
    <text evidence="2">The sequence shown here is derived from an EMBL/GenBank/DDBJ whole genome shotgun (WGS) entry which is preliminary data.</text>
</comment>
<dbReference type="SUPFAM" id="SSF51735">
    <property type="entry name" value="NAD(P)-binding Rossmann-fold domains"/>
    <property type="match status" value="1"/>
</dbReference>
<sequence length="318" mass="35572">MTILITGATGFAGRHLIDCLHAKGARDIYGTYHSREPGQAVTSVLNLRQLDITDGEKVNQLIDEIRPKEIYHLAAVSATTVDEPKLYYQVNFSGTVNLLEAVRQIVPYCRVLYVSSANIYGPVPEQEQPIREEQALCPVNHYAAAKASADLVSLTYGINGLKVIRVRPFNHTGPGQENSFVCSRMAQMTAEISMGLREPVIEAGNLAAARDFTDVRDVVEAYRLLLQKGCPGEVYNVCSGEVYSVREIISLFSQLAGIEIRVKSRPDLLRGTDIAMLRGCREKITRETGWRPKFNLLTTLNDLFFFWKRRLENHIVKG</sequence>
<gene>
    <name evidence="2" type="primary">rmd_2</name>
    <name evidence="2" type="ORF">Pmgp_03132</name>
</gene>
<proteinExistence type="predicted"/>
<dbReference type="Proteomes" id="UP000297597">
    <property type="component" value="Unassembled WGS sequence"/>
</dbReference>